<proteinExistence type="predicted"/>
<accession>A0A8T7M039</accession>
<reference evidence="3" key="2">
    <citation type="journal article" date="2024" name="Nature">
        <title>Anoxygenic phototroph of the Chloroflexota uses a type I reaction centre.</title>
        <authorList>
            <person name="Tsuji J.M."/>
            <person name="Shaw N.A."/>
            <person name="Nagashima S."/>
            <person name="Venkiteswaran J.J."/>
            <person name="Schiff S.L."/>
            <person name="Watanabe T."/>
            <person name="Fukui M."/>
            <person name="Hanada S."/>
            <person name="Tank M."/>
            <person name="Neufeld J.D."/>
        </authorList>
    </citation>
    <scope>NUCLEOTIDE SEQUENCE</scope>
    <source>
        <strain evidence="3">L227-S17</strain>
    </source>
</reference>
<keyword evidence="3" id="KW-0808">Transferase</keyword>
<feature type="domain" description="Glycosyltransferase 2-like" evidence="1">
    <location>
        <begin position="6"/>
        <end position="147"/>
    </location>
</feature>
<dbReference type="GO" id="GO:0016757">
    <property type="term" value="F:glycosyltransferase activity"/>
    <property type="evidence" value="ECO:0007669"/>
    <property type="project" value="UniProtKB-KW"/>
</dbReference>
<dbReference type="EMBL" id="CP128399">
    <property type="protein sequence ID" value="WJW66980.1"/>
    <property type="molecule type" value="Genomic_DNA"/>
</dbReference>
<dbReference type="Pfam" id="PF00535">
    <property type="entry name" value="Glycos_transf_2"/>
    <property type="match status" value="1"/>
</dbReference>
<dbReference type="RefSeq" id="WP_341468874.1">
    <property type="nucleotide sequence ID" value="NZ_CP128399.1"/>
</dbReference>
<dbReference type="EC" id="2.4.-.-" evidence="3"/>
<dbReference type="InterPro" id="IPR029044">
    <property type="entry name" value="Nucleotide-diphossugar_trans"/>
</dbReference>
<evidence type="ECO:0000313" key="5">
    <source>
        <dbReference type="Proteomes" id="UP001431572"/>
    </source>
</evidence>
<evidence type="ECO:0000313" key="2">
    <source>
        <dbReference type="EMBL" id="NWJ45100.1"/>
    </source>
</evidence>
<gene>
    <name evidence="2" type="ORF">HXX08_04390</name>
    <name evidence="3" type="ORF">OZ401_000226</name>
</gene>
<dbReference type="GO" id="GO:0044010">
    <property type="term" value="P:single-species biofilm formation"/>
    <property type="evidence" value="ECO:0007669"/>
    <property type="project" value="TreeGrafter"/>
</dbReference>
<dbReference type="InterPro" id="IPR050834">
    <property type="entry name" value="Glycosyltransf_2"/>
</dbReference>
<dbReference type="Proteomes" id="UP000521676">
    <property type="component" value="Unassembled WGS sequence"/>
</dbReference>
<keyword evidence="5" id="KW-1185">Reference proteome</keyword>
<evidence type="ECO:0000313" key="3">
    <source>
        <dbReference type="EMBL" id="WJW66980.1"/>
    </source>
</evidence>
<dbReference type="EMBL" id="JACATZ010000001">
    <property type="protein sequence ID" value="NWJ45100.1"/>
    <property type="molecule type" value="Genomic_DNA"/>
</dbReference>
<dbReference type="PANTHER" id="PTHR43685">
    <property type="entry name" value="GLYCOSYLTRANSFERASE"/>
    <property type="match status" value="1"/>
</dbReference>
<organism evidence="2 4">
    <name type="scientific">Candidatus Chlorohelix allophototropha</name>
    <dbReference type="NCBI Taxonomy" id="3003348"/>
    <lineage>
        <taxon>Bacteria</taxon>
        <taxon>Bacillati</taxon>
        <taxon>Chloroflexota</taxon>
        <taxon>Chloroflexia</taxon>
        <taxon>Candidatus Chloroheliales</taxon>
        <taxon>Candidatus Chloroheliaceae</taxon>
        <taxon>Candidatus Chlorohelix</taxon>
    </lineage>
</organism>
<dbReference type="SUPFAM" id="SSF53448">
    <property type="entry name" value="Nucleotide-diphospho-sugar transferases"/>
    <property type="match status" value="1"/>
</dbReference>
<dbReference type="Gene3D" id="3.90.550.10">
    <property type="entry name" value="Spore Coat Polysaccharide Biosynthesis Protein SpsA, Chain A"/>
    <property type="match status" value="1"/>
</dbReference>
<dbReference type="AlphaFoldDB" id="A0A8T7M039"/>
<reference evidence="2 4" key="1">
    <citation type="submission" date="2020-06" db="EMBL/GenBank/DDBJ databases">
        <title>Anoxygenic phototrophic Chloroflexota member uses a Type I reaction center.</title>
        <authorList>
            <person name="Tsuji J.M."/>
            <person name="Shaw N.A."/>
            <person name="Nagashima S."/>
            <person name="Venkiteswaran J."/>
            <person name="Schiff S.L."/>
            <person name="Hanada S."/>
            <person name="Tank M."/>
            <person name="Neufeld J.D."/>
        </authorList>
    </citation>
    <scope>NUCLEOTIDE SEQUENCE [LARGE SCALE GENOMIC DNA]</scope>
    <source>
        <strain evidence="2">L227-S17</strain>
    </source>
</reference>
<dbReference type="PANTHER" id="PTHR43685:SF2">
    <property type="entry name" value="GLYCOSYLTRANSFERASE 2-LIKE DOMAIN-CONTAINING PROTEIN"/>
    <property type="match status" value="1"/>
</dbReference>
<keyword evidence="3" id="KW-0328">Glycosyltransferase</keyword>
<evidence type="ECO:0000259" key="1">
    <source>
        <dbReference type="Pfam" id="PF00535"/>
    </source>
</evidence>
<protein>
    <submittedName>
        <fullName evidence="2">Glycosyltransferase</fullName>
        <ecNumber evidence="3">2.4.-.-</ecNumber>
    </submittedName>
</protein>
<name>A0A8T7M039_9CHLR</name>
<sequence length="384" mass="43192">MFSSISVIIPVYNGQKFIGDALESALRQSVAPEEIIVVDDGSTDSTAEVVESMRQSEPTIRLIRQPNAGQPVARNRGVNSAHGKFLLMLDADDRLLPNHIEVLHSAARKSGVAFSDYQVIDINSKVQEAHHRLRAAEVRLPNVLAYNYFPIGGSMITRDLWEKIGGLDEKLIGVEDWDWITRALLAGYKPAHVPLPLWQYRFHAQNTSRNPHRMVQSNLARLDKAFGEMNLPIKYHRYRAFSYLVNHALAAGQFLSIGNETEALYHLQQAHLKAPHLFYSLQLFISYLKMYALNGGHDLAEKGVAAVLLATEIAEEEQEKTRLHALGLMSLGLLLAKRPAQALPYLSTVITKHPTVFLEVGNYRTLAHYTRMYATEMARRLYVG</sequence>
<dbReference type="InterPro" id="IPR001173">
    <property type="entry name" value="Glyco_trans_2-like"/>
</dbReference>
<dbReference type="Proteomes" id="UP001431572">
    <property type="component" value="Chromosome 1"/>
</dbReference>
<evidence type="ECO:0000313" key="4">
    <source>
        <dbReference type="Proteomes" id="UP000521676"/>
    </source>
</evidence>